<comment type="caution">
    <text evidence="1">The sequence shown here is derived from an EMBL/GenBank/DDBJ whole genome shotgun (WGS) entry which is preliminary data.</text>
</comment>
<dbReference type="EMBL" id="CAJHIA010000033">
    <property type="protein sequence ID" value="CAD6448996.1"/>
    <property type="molecule type" value="Genomic_DNA"/>
</dbReference>
<name>A0A8H2ZWQ6_9HELO</name>
<evidence type="ECO:0000313" key="1">
    <source>
        <dbReference type="EMBL" id="CAD6448996.1"/>
    </source>
</evidence>
<dbReference type="PANTHER" id="PTHR43591:SF102">
    <property type="entry name" value="S-ADENOSYL-L-METHIONINE-DEPENDENT METHYLTRANSFERASE"/>
    <property type="match status" value="1"/>
</dbReference>
<sequence length="350" mass="39822">METNTEPKVIAAPTSYIIEELGSYVDAREPELDSGSDTDSALGGMSLRSSNFTIESELYRHIEENGRTYHRYKHGQYPLPNDALEQDRLEFQHRLLRMTIDGKLFVSPVDTDRPINVLDIATGTGIWAVEFADEYPQSTVIGTDLSPIQPQYVPTNCSFRIEDAEDPWTFDDLEFDLIHGRVLLSCFRSPKTVFASAFQALKPGGYLELRDPIFPFRYASPPPEDCALVKWNSMIVEASTKAGRPWTNGAYYKQWMEEIGFVDIVERREFAPMSPWAKGQRNKVLSVWVQKNVLMGLEAMSMALFTRVLGMEKEQVKELLEGVKADIENRKIHCYSEGVLVYGRKPEENS</sequence>
<dbReference type="Gene3D" id="3.40.50.150">
    <property type="entry name" value="Vaccinia Virus protein VP39"/>
    <property type="match status" value="1"/>
</dbReference>
<accession>A0A8H2ZWQ6</accession>
<dbReference type="OrthoDB" id="2013972at2759"/>
<keyword evidence="2" id="KW-1185">Reference proteome</keyword>
<protein>
    <submittedName>
        <fullName evidence="1">00e8da0f-4874-4662-8eb2-c8a91d2e46d9</fullName>
    </submittedName>
</protein>
<dbReference type="InterPro" id="IPR029063">
    <property type="entry name" value="SAM-dependent_MTases_sf"/>
</dbReference>
<dbReference type="AlphaFoldDB" id="A0A8H2ZWQ6"/>
<dbReference type="PANTHER" id="PTHR43591">
    <property type="entry name" value="METHYLTRANSFERASE"/>
    <property type="match status" value="1"/>
</dbReference>
<dbReference type="CDD" id="cd02440">
    <property type="entry name" value="AdoMet_MTases"/>
    <property type="match status" value="1"/>
</dbReference>
<evidence type="ECO:0000313" key="2">
    <source>
        <dbReference type="Proteomes" id="UP000624404"/>
    </source>
</evidence>
<gene>
    <name evidence="1" type="ORF">SCLTRI_LOCUS8789</name>
</gene>
<proteinExistence type="predicted"/>
<reference evidence="1" key="1">
    <citation type="submission" date="2020-10" db="EMBL/GenBank/DDBJ databases">
        <authorList>
            <person name="Kusch S."/>
        </authorList>
    </citation>
    <scope>NUCLEOTIDE SEQUENCE</scope>
    <source>
        <strain evidence="1">SwB9</strain>
    </source>
</reference>
<dbReference type="Proteomes" id="UP000624404">
    <property type="component" value="Unassembled WGS sequence"/>
</dbReference>
<dbReference type="GO" id="GO:0008168">
    <property type="term" value="F:methyltransferase activity"/>
    <property type="evidence" value="ECO:0007669"/>
    <property type="project" value="TreeGrafter"/>
</dbReference>
<organism evidence="1 2">
    <name type="scientific">Sclerotinia trifoliorum</name>
    <dbReference type="NCBI Taxonomy" id="28548"/>
    <lineage>
        <taxon>Eukaryota</taxon>
        <taxon>Fungi</taxon>
        <taxon>Dikarya</taxon>
        <taxon>Ascomycota</taxon>
        <taxon>Pezizomycotina</taxon>
        <taxon>Leotiomycetes</taxon>
        <taxon>Helotiales</taxon>
        <taxon>Sclerotiniaceae</taxon>
        <taxon>Sclerotinia</taxon>
    </lineage>
</organism>
<dbReference type="SUPFAM" id="SSF53335">
    <property type="entry name" value="S-adenosyl-L-methionine-dependent methyltransferases"/>
    <property type="match status" value="1"/>
</dbReference>
<dbReference type="Pfam" id="PF13489">
    <property type="entry name" value="Methyltransf_23"/>
    <property type="match status" value="1"/>
</dbReference>